<protein>
    <recommendedName>
        <fullName evidence="1">DUF5672 domain-containing protein</fullName>
    </recommendedName>
</protein>
<dbReference type="InterPro" id="IPR043729">
    <property type="entry name" value="DUF5672"/>
</dbReference>
<accession>A0A7X1FY63</accession>
<evidence type="ECO:0000259" key="1">
    <source>
        <dbReference type="Pfam" id="PF18922"/>
    </source>
</evidence>
<dbReference type="RefSeq" id="WP_221773638.1">
    <property type="nucleotide sequence ID" value="NZ_JACLAX010000006.1"/>
</dbReference>
<keyword evidence="3" id="KW-1185">Reference proteome</keyword>
<evidence type="ECO:0000313" key="3">
    <source>
        <dbReference type="Proteomes" id="UP000551327"/>
    </source>
</evidence>
<evidence type="ECO:0000313" key="2">
    <source>
        <dbReference type="EMBL" id="MBC2669054.1"/>
    </source>
</evidence>
<proteinExistence type="predicted"/>
<feature type="domain" description="DUF5672" evidence="1">
    <location>
        <begin position="55"/>
        <end position="192"/>
    </location>
</feature>
<dbReference type="AlphaFoldDB" id="A0A7X1FY63"/>
<name>A0A7X1FY63_9SPHN</name>
<dbReference type="Pfam" id="PF18922">
    <property type="entry name" value="DUF5672"/>
    <property type="match status" value="1"/>
</dbReference>
<dbReference type="EMBL" id="JACLAX010000006">
    <property type="protein sequence ID" value="MBC2669054.1"/>
    <property type="molecule type" value="Genomic_DNA"/>
</dbReference>
<organism evidence="2 3">
    <name type="scientific">Novosphingobium piscinae</name>
    <dbReference type="NCBI Taxonomy" id="1507448"/>
    <lineage>
        <taxon>Bacteria</taxon>
        <taxon>Pseudomonadati</taxon>
        <taxon>Pseudomonadota</taxon>
        <taxon>Alphaproteobacteria</taxon>
        <taxon>Sphingomonadales</taxon>
        <taxon>Sphingomonadaceae</taxon>
        <taxon>Novosphingobium</taxon>
    </lineage>
</organism>
<dbReference type="Proteomes" id="UP000551327">
    <property type="component" value="Unassembled WGS sequence"/>
</dbReference>
<gene>
    <name evidence="2" type="ORF">H7F53_07860</name>
</gene>
<comment type="caution">
    <text evidence="2">The sequence shown here is derived from an EMBL/GenBank/DDBJ whole genome shotgun (WGS) entry which is preliminary data.</text>
</comment>
<sequence>MNGLLLPDVTLCSASSVNVAATISAMQHCLDRMAFADAVLFTDVAPVALDHRIRWVRIERLHSAADYSRFMLGEVGQHVASSHCLIVQWDGFVIDPQAWDPRFLEFDYIGAVWPQFEEHRVGNGGFSLRSRKLLQVLADPAFADSHPEDLAICRSARPWLEQRHGIRFADPETAARFSYERERAKGATFGFHGAFNLPTAVGADAFWTIYRTLDHRGPVFHDARALVGRLFKGPYGTVRVLRFLLDGLRDWLAARLGP</sequence>
<reference evidence="2 3" key="1">
    <citation type="submission" date="2020-08" db="EMBL/GenBank/DDBJ databases">
        <title>The genome sequence of type strain Novosphingobium piscinae KCTC 42194.</title>
        <authorList>
            <person name="Liu Y."/>
        </authorList>
    </citation>
    <scope>NUCLEOTIDE SEQUENCE [LARGE SCALE GENOMIC DNA]</scope>
    <source>
        <strain evidence="2 3">KCTC 42194</strain>
    </source>
</reference>